<dbReference type="Proteomes" id="UP000198959">
    <property type="component" value="Unassembled WGS sequence"/>
</dbReference>
<dbReference type="EMBL" id="FMHW01000002">
    <property type="protein sequence ID" value="SCL37341.1"/>
    <property type="molecule type" value="Genomic_DNA"/>
</dbReference>
<reference evidence="2" key="1">
    <citation type="submission" date="2016-06" db="EMBL/GenBank/DDBJ databases">
        <authorList>
            <person name="Varghese N."/>
            <person name="Submissions Spin"/>
        </authorList>
    </citation>
    <scope>NUCLEOTIDE SEQUENCE [LARGE SCALE GENOMIC DNA]</scope>
    <source>
        <strain evidence="2">DSM 43817</strain>
    </source>
</reference>
<evidence type="ECO:0000313" key="2">
    <source>
        <dbReference type="Proteomes" id="UP000198959"/>
    </source>
</evidence>
<evidence type="ECO:0000313" key="1">
    <source>
        <dbReference type="EMBL" id="SCL37341.1"/>
    </source>
</evidence>
<name>A0A1C6T6C7_9ACTN</name>
<proteinExistence type="predicted"/>
<accession>A0A1C6T6C7</accession>
<dbReference type="STRING" id="145854.GA0074692_4634"/>
<organism evidence="1 2">
    <name type="scientific">Micromonospora pallida</name>
    <dbReference type="NCBI Taxonomy" id="145854"/>
    <lineage>
        <taxon>Bacteria</taxon>
        <taxon>Bacillati</taxon>
        <taxon>Actinomycetota</taxon>
        <taxon>Actinomycetes</taxon>
        <taxon>Micromonosporales</taxon>
        <taxon>Micromonosporaceae</taxon>
        <taxon>Micromonospora</taxon>
    </lineage>
</organism>
<keyword evidence="2" id="KW-1185">Reference proteome</keyword>
<protein>
    <submittedName>
        <fullName evidence="1">Uncharacterized protein</fullName>
    </submittedName>
</protein>
<dbReference type="AlphaFoldDB" id="A0A1C6T6C7"/>
<sequence length="163" mass="18662">MLLALVILLVVCLPAAVVLVCCGDDRLERIAGVWPRWRARRRERRTIAGLDRAVDADTLTRDIDLTEFDRPDRRPVEQLAADLWRLRAYRLGRGGRPVVWPLLLIQAYDERLRLACRCLGVPEHLTELDGVDREIERIRVEGALHAAGLLLPAATTDHRQRHR</sequence>
<gene>
    <name evidence="1" type="ORF">GA0074692_4634</name>
</gene>